<comment type="caution">
    <text evidence="3">The sequence shown here is derived from an EMBL/GenBank/DDBJ whole genome shotgun (WGS) entry which is preliminary data.</text>
</comment>
<dbReference type="AlphaFoldDB" id="A0A9P0T550"/>
<feature type="signal peptide" evidence="2">
    <location>
        <begin position="1"/>
        <end position="17"/>
    </location>
</feature>
<evidence type="ECO:0000313" key="4">
    <source>
        <dbReference type="Proteomes" id="UP001152562"/>
    </source>
</evidence>
<gene>
    <name evidence="3" type="ORF">PIBRA_LOCUS2145</name>
</gene>
<feature type="chain" id="PRO_5040515270" evidence="2">
    <location>
        <begin position="18"/>
        <end position="213"/>
    </location>
</feature>
<proteinExistence type="predicted"/>
<keyword evidence="2" id="KW-0732">Signal</keyword>
<reference evidence="3" key="1">
    <citation type="submission" date="2022-05" db="EMBL/GenBank/DDBJ databases">
        <authorList>
            <person name="Okamura Y."/>
        </authorList>
    </citation>
    <scope>NUCLEOTIDE SEQUENCE</scope>
</reference>
<feature type="region of interest" description="Disordered" evidence="1">
    <location>
        <begin position="104"/>
        <end position="126"/>
    </location>
</feature>
<evidence type="ECO:0000256" key="1">
    <source>
        <dbReference type="SAM" id="MobiDB-lite"/>
    </source>
</evidence>
<organism evidence="3 4">
    <name type="scientific">Pieris brassicae</name>
    <name type="common">White butterfly</name>
    <name type="synonym">Large white butterfly</name>
    <dbReference type="NCBI Taxonomy" id="7116"/>
    <lineage>
        <taxon>Eukaryota</taxon>
        <taxon>Metazoa</taxon>
        <taxon>Ecdysozoa</taxon>
        <taxon>Arthropoda</taxon>
        <taxon>Hexapoda</taxon>
        <taxon>Insecta</taxon>
        <taxon>Pterygota</taxon>
        <taxon>Neoptera</taxon>
        <taxon>Endopterygota</taxon>
        <taxon>Lepidoptera</taxon>
        <taxon>Glossata</taxon>
        <taxon>Ditrysia</taxon>
        <taxon>Papilionoidea</taxon>
        <taxon>Pieridae</taxon>
        <taxon>Pierinae</taxon>
        <taxon>Pieris</taxon>
    </lineage>
</organism>
<keyword evidence="4" id="KW-1185">Reference proteome</keyword>
<accession>A0A9P0T550</accession>
<feature type="compositionally biased region" description="Acidic residues" evidence="1">
    <location>
        <begin position="110"/>
        <end position="126"/>
    </location>
</feature>
<dbReference type="Proteomes" id="UP001152562">
    <property type="component" value="Unassembled WGS sequence"/>
</dbReference>
<protein>
    <submittedName>
        <fullName evidence="3">Uncharacterized protein</fullName>
    </submittedName>
</protein>
<dbReference type="EMBL" id="CALOZG010000002">
    <property type="protein sequence ID" value="CAH3988353.1"/>
    <property type="molecule type" value="Genomic_DNA"/>
</dbReference>
<name>A0A9P0T550_PIEBR</name>
<evidence type="ECO:0000313" key="3">
    <source>
        <dbReference type="EMBL" id="CAH3988353.1"/>
    </source>
</evidence>
<sequence>MLLKIQLIFLFTTQSWGKDHPIIVKLDPVEIIKTLASESSLKYLRKLADVFAKKAAEKFVSEIKNKKYELLHNNHEFLNEPRTTKDKHQKAVLDEEKALELLEKPSPDGDNLDFEQLDSTKEDEESTNAKSIPVFSLMKVNGKYVRRFLGTSGAERKSRKIVASITHGYELLMAPTIPWRYYAINKRYERLRMDRRSIRKSGLLKDLCSMQML</sequence>
<evidence type="ECO:0000256" key="2">
    <source>
        <dbReference type="SAM" id="SignalP"/>
    </source>
</evidence>